<keyword evidence="1" id="KW-1133">Transmembrane helix</keyword>
<accession>A0ABQ9XPQ8</accession>
<keyword evidence="1" id="KW-0472">Membrane</keyword>
<keyword evidence="1" id="KW-0812">Transmembrane</keyword>
<evidence type="ECO:0000313" key="3">
    <source>
        <dbReference type="Proteomes" id="UP001281761"/>
    </source>
</evidence>
<evidence type="ECO:0000256" key="1">
    <source>
        <dbReference type="SAM" id="Phobius"/>
    </source>
</evidence>
<sequence length="389" mass="43392">MKLTAESTSHFKLGAKRLKLPQFIVAGGPVCIIWCLFSNSLHRPLSVRGMQDTVFGDLYCQVSFHLLLPITIISIVVWIVIIPISMIPTLMMGVTMEKSLSSFLHIHSTLILFSLLHPSLPSNIPSLTTDERRRVHYSGTRRGSWNSPVDICQTTAFLVGKDLAWSALLNNDPALHPPRGRCKNESRQAVFDAHLTVINCGGVICIAGRNGIWRRQGNPRQSRSSPHFCTLLPPHRATLNGVVEIFNFISNAQSYNLQLPPSLNIHPTTPLFEPPSQLTPVITTLFSPDPPDFFDSILFSYPLNPAPLPLLDPSSPANNKKAKEDVERLHLEFAKLTFAFVQTTKRKAPISEQQEAEVALSRILREVSSLPKDEEDDQMSPNLAEFRIV</sequence>
<dbReference type="EMBL" id="JARBJD010000078">
    <property type="protein sequence ID" value="KAK2954403.1"/>
    <property type="molecule type" value="Genomic_DNA"/>
</dbReference>
<keyword evidence="3" id="KW-1185">Reference proteome</keyword>
<evidence type="ECO:0000313" key="2">
    <source>
        <dbReference type="EMBL" id="KAK2954403.1"/>
    </source>
</evidence>
<dbReference type="Proteomes" id="UP001281761">
    <property type="component" value="Unassembled WGS sequence"/>
</dbReference>
<name>A0ABQ9XPQ8_9EUKA</name>
<proteinExistence type="predicted"/>
<comment type="caution">
    <text evidence="2">The sequence shown here is derived from an EMBL/GenBank/DDBJ whole genome shotgun (WGS) entry which is preliminary data.</text>
</comment>
<protein>
    <submittedName>
        <fullName evidence="2">Uncharacterized protein</fullName>
    </submittedName>
</protein>
<feature type="transmembrane region" description="Helical" evidence="1">
    <location>
        <begin position="62"/>
        <end position="87"/>
    </location>
</feature>
<gene>
    <name evidence="2" type="ORF">BLNAU_10571</name>
</gene>
<feature type="transmembrane region" description="Helical" evidence="1">
    <location>
        <begin position="20"/>
        <end position="42"/>
    </location>
</feature>
<organism evidence="2 3">
    <name type="scientific">Blattamonas nauphoetae</name>
    <dbReference type="NCBI Taxonomy" id="2049346"/>
    <lineage>
        <taxon>Eukaryota</taxon>
        <taxon>Metamonada</taxon>
        <taxon>Preaxostyla</taxon>
        <taxon>Oxymonadida</taxon>
        <taxon>Blattamonas</taxon>
    </lineage>
</organism>
<reference evidence="2 3" key="1">
    <citation type="journal article" date="2022" name="bioRxiv">
        <title>Genomics of Preaxostyla Flagellates Illuminates Evolutionary Transitions and the Path Towards Mitochondrial Loss.</title>
        <authorList>
            <person name="Novak L.V.F."/>
            <person name="Treitli S.C."/>
            <person name="Pyrih J."/>
            <person name="Halakuc P."/>
            <person name="Pipaliya S.V."/>
            <person name="Vacek V."/>
            <person name="Brzon O."/>
            <person name="Soukal P."/>
            <person name="Eme L."/>
            <person name="Dacks J.B."/>
            <person name="Karnkowska A."/>
            <person name="Elias M."/>
            <person name="Hampl V."/>
        </authorList>
    </citation>
    <scope>NUCLEOTIDE SEQUENCE [LARGE SCALE GENOMIC DNA]</scope>
    <source>
        <strain evidence="2">NAU3</strain>
        <tissue evidence="2">Gut</tissue>
    </source>
</reference>